<dbReference type="PANTHER" id="PTHR42698:SF1">
    <property type="entry name" value="GTPASE ERA, MITOCHONDRIAL"/>
    <property type="match status" value="1"/>
</dbReference>
<dbReference type="Proteomes" id="UP001060275">
    <property type="component" value="Unassembled WGS sequence"/>
</dbReference>
<comment type="function">
    <text evidence="6">An essential GTPase that binds both GDP and GTP, with rapid nucleotide exchange. Plays a role in 16S rRNA processing and 30S ribosomal subunit biogenesis and possibly also in cell cycle regulation and energy metabolism.</text>
</comment>
<dbReference type="GO" id="GO:0070181">
    <property type="term" value="F:small ribosomal subunit rRNA binding"/>
    <property type="evidence" value="ECO:0007669"/>
    <property type="project" value="UniProtKB-UniRule"/>
</dbReference>
<dbReference type="Gene3D" id="3.40.50.300">
    <property type="entry name" value="P-loop containing nucleotide triphosphate hydrolases"/>
    <property type="match status" value="1"/>
</dbReference>
<organism evidence="11 12">
    <name type="scientific">Devosia ureilytica</name>
    <dbReference type="NCBI Taxonomy" id="2952754"/>
    <lineage>
        <taxon>Bacteria</taxon>
        <taxon>Pseudomonadati</taxon>
        <taxon>Pseudomonadota</taxon>
        <taxon>Alphaproteobacteria</taxon>
        <taxon>Hyphomicrobiales</taxon>
        <taxon>Devosiaceae</taxon>
        <taxon>Devosia</taxon>
    </lineage>
</organism>
<evidence type="ECO:0000313" key="12">
    <source>
        <dbReference type="Proteomes" id="UP001060275"/>
    </source>
</evidence>
<dbReference type="AlphaFoldDB" id="A0A9Q4AKY3"/>
<dbReference type="InterPro" id="IPR009019">
    <property type="entry name" value="KH_sf_prok-type"/>
</dbReference>
<comment type="subcellular location">
    <subcellularLocation>
        <location evidence="6">Cytoplasm</location>
    </subcellularLocation>
    <subcellularLocation>
        <location evidence="6">Cell membrane</location>
        <topology evidence="6">Peripheral membrane protein</topology>
    </subcellularLocation>
</comment>
<dbReference type="InterPro" id="IPR006073">
    <property type="entry name" value="GTP-bd"/>
</dbReference>
<dbReference type="NCBIfam" id="TIGR00436">
    <property type="entry name" value="era"/>
    <property type="match status" value="1"/>
</dbReference>
<dbReference type="Pfam" id="PF01926">
    <property type="entry name" value="MMR_HSR1"/>
    <property type="match status" value="1"/>
</dbReference>
<feature type="domain" description="Era-type G" evidence="10">
    <location>
        <begin position="11"/>
        <end position="178"/>
    </location>
</feature>
<dbReference type="GO" id="GO:0043024">
    <property type="term" value="F:ribosomal small subunit binding"/>
    <property type="evidence" value="ECO:0007669"/>
    <property type="project" value="TreeGrafter"/>
</dbReference>
<dbReference type="RefSeq" id="WP_254673191.1">
    <property type="nucleotide sequence ID" value="NZ_JAMWDU010000001.1"/>
</dbReference>
<dbReference type="CDD" id="cd04163">
    <property type="entry name" value="Era"/>
    <property type="match status" value="1"/>
</dbReference>
<keyword evidence="6" id="KW-0472">Membrane</keyword>
<reference evidence="11" key="1">
    <citation type="submission" date="2022-06" db="EMBL/GenBank/DDBJ databases">
        <title>Devosia sp. XJ19-45 genome assembly.</title>
        <authorList>
            <person name="Li B."/>
            <person name="Cai M."/>
            <person name="Nie G."/>
            <person name="Li W."/>
        </authorList>
    </citation>
    <scope>NUCLEOTIDE SEQUENCE</scope>
    <source>
        <strain evidence="11">XJ19-45</strain>
    </source>
</reference>
<accession>A0A9Q4AKY3</accession>
<evidence type="ECO:0000256" key="1">
    <source>
        <dbReference type="ARBA" id="ARBA00007921"/>
    </source>
</evidence>
<feature type="domain" description="KH type-2" evidence="9">
    <location>
        <begin position="209"/>
        <end position="286"/>
    </location>
</feature>
<protein>
    <recommendedName>
        <fullName evidence="2 6">GTPase Era</fullName>
    </recommendedName>
</protein>
<keyword evidence="12" id="KW-1185">Reference proteome</keyword>
<dbReference type="InterPro" id="IPR015946">
    <property type="entry name" value="KH_dom-like_a/b"/>
</dbReference>
<comment type="subunit">
    <text evidence="6">Monomer.</text>
</comment>
<keyword evidence="3 6" id="KW-0547">Nucleotide-binding</keyword>
<evidence type="ECO:0000313" key="11">
    <source>
        <dbReference type="EMBL" id="MCP8885590.1"/>
    </source>
</evidence>
<dbReference type="HAMAP" id="MF_00367">
    <property type="entry name" value="GTPase_Era"/>
    <property type="match status" value="1"/>
</dbReference>
<gene>
    <name evidence="6 11" type="primary">era</name>
    <name evidence="11" type="ORF">NF348_00530</name>
</gene>
<evidence type="ECO:0000256" key="8">
    <source>
        <dbReference type="RuleBase" id="RU003761"/>
    </source>
</evidence>
<feature type="binding site" evidence="6">
    <location>
        <begin position="19"/>
        <end position="26"/>
    </location>
    <ligand>
        <name>GTP</name>
        <dbReference type="ChEBI" id="CHEBI:37565"/>
    </ligand>
</feature>
<dbReference type="PROSITE" id="PS51713">
    <property type="entry name" value="G_ERA"/>
    <property type="match status" value="1"/>
</dbReference>
<keyword evidence="6" id="KW-1003">Cell membrane</keyword>
<feature type="region of interest" description="G3" evidence="7">
    <location>
        <begin position="66"/>
        <end position="69"/>
    </location>
</feature>
<dbReference type="PANTHER" id="PTHR42698">
    <property type="entry name" value="GTPASE ERA"/>
    <property type="match status" value="1"/>
</dbReference>
<dbReference type="GO" id="GO:0005525">
    <property type="term" value="F:GTP binding"/>
    <property type="evidence" value="ECO:0007669"/>
    <property type="project" value="UniProtKB-UniRule"/>
</dbReference>
<evidence type="ECO:0000256" key="6">
    <source>
        <dbReference type="HAMAP-Rule" id="MF_00367"/>
    </source>
</evidence>
<keyword evidence="6" id="KW-0699">rRNA-binding</keyword>
<feature type="region of interest" description="G2" evidence="7">
    <location>
        <begin position="45"/>
        <end position="49"/>
    </location>
</feature>
<dbReference type="Gene3D" id="3.30.300.20">
    <property type="match status" value="1"/>
</dbReference>
<feature type="region of interest" description="G1" evidence="7">
    <location>
        <begin position="19"/>
        <end position="26"/>
    </location>
</feature>
<feature type="region of interest" description="G4" evidence="7">
    <location>
        <begin position="128"/>
        <end position="131"/>
    </location>
</feature>
<dbReference type="InterPro" id="IPR005225">
    <property type="entry name" value="Small_GTP-bd"/>
</dbReference>
<evidence type="ECO:0000256" key="5">
    <source>
        <dbReference type="ARBA" id="ARBA00023134"/>
    </source>
</evidence>
<evidence type="ECO:0000259" key="10">
    <source>
        <dbReference type="PROSITE" id="PS51713"/>
    </source>
</evidence>
<proteinExistence type="inferred from homology"/>
<evidence type="ECO:0000256" key="4">
    <source>
        <dbReference type="ARBA" id="ARBA00022884"/>
    </source>
</evidence>
<comment type="similarity">
    <text evidence="1 6 7 8">Belongs to the TRAFAC class TrmE-Era-EngA-EngB-Septin-like GTPase superfamily. Era GTPase family.</text>
</comment>
<feature type="binding site" evidence="6">
    <location>
        <begin position="66"/>
        <end position="70"/>
    </location>
    <ligand>
        <name>GTP</name>
        <dbReference type="ChEBI" id="CHEBI:37565"/>
    </ligand>
</feature>
<dbReference type="InterPro" id="IPR030388">
    <property type="entry name" value="G_ERA_dom"/>
</dbReference>
<dbReference type="CDD" id="cd22534">
    <property type="entry name" value="KH-II_Era"/>
    <property type="match status" value="1"/>
</dbReference>
<feature type="region of interest" description="G5" evidence="7">
    <location>
        <begin position="157"/>
        <end position="159"/>
    </location>
</feature>
<keyword evidence="5 6" id="KW-0342">GTP-binding</keyword>
<dbReference type="InterPro" id="IPR027417">
    <property type="entry name" value="P-loop_NTPase"/>
</dbReference>
<dbReference type="SUPFAM" id="SSF52540">
    <property type="entry name" value="P-loop containing nucleoside triphosphate hydrolases"/>
    <property type="match status" value="1"/>
</dbReference>
<dbReference type="GO" id="GO:0003924">
    <property type="term" value="F:GTPase activity"/>
    <property type="evidence" value="ECO:0007669"/>
    <property type="project" value="UniProtKB-UniRule"/>
</dbReference>
<dbReference type="InterPro" id="IPR004044">
    <property type="entry name" value="KH_dom_type_2"/>
</dbReference>
<dbReference type="EMBL" id="JAMWDU010000001">
    <property type="protein sequence ID" value="MCP8885590.1"/>
    <property type="molecule type" value="Genomic_DNA"/>
</dbReference>
<feature type="binding site" evidence="6">
    <location>
        <begin position="128"/>
        <end position="131"/>
    </location>
    <ligand>
        <name>GTP</name>
        <dbReference type="ChEBI" id="CHEBI:37565"/>
    </ligand>
</feature>
<dbReference type="Pfam" id="PF07650">
    <property type="entry name" value="KH_2"/>
    <property type="match status" value="1"/>
</dbReference>
<name>A0A9Q4AKY3_9HYPH</name>
<comment type="caution">
    <text evidence="11">The sequence shown here is derived from an EMBL/GenBank/DDBJ whole genome shotgun (WGS) entry which is preliminary data.</text>
</comment>
<dbReference type="InterPro" id="IPR005662">
    <property type="entry name" value="GTPase_Era-like"/>
</dbReference>
<evidence type="ECO:0000259" key="9">
    <source>
        <dbReference type="PROSITE" id="PS50823"/>
    </source>
</evidence>
<dbReference type="SUPFAM" id="SSF54814">
    <property type="entry name" value="Prokaryotic type KH domain (KH-domain type II)"/>
    <property type="match status" value="1"/>
</dbReference>
<evidence type="ECO:0000256" key="3">
    <source>
        <dbReference type="ARBA" id="ARBA00022741"/>
    </source>
</evidence>
<keyword evidence="6" id="KW-0963">Cytoplasm</keyword>
<dbReference type="GO" id="GO:0000028">
    <property type="term" value="P:ribosomal small subunit assembly"/>
    <property type="evidence" value="ECO:0007669"/>
    <property type="project" value="TreeGrafter"/>
</dbReference>
<sequence>MTSQIEPVDTSCGFIALVGAPNAGKSTLLNSLVGTKVSIVTHKAQTTRSQVRGVLTLDKAQLVFIDTPGIFAPKRRLDRAMVDSAWGGAGDADLVAFIIDAERGVTPEIEILLEGLENIRQPKVLILNKIDAVKHESLLTLSQSLNERLRFEATFMLSALKGHGVKDFIDWCAKHIPPGPWHFPEDHLTDLTMAITAAEITREKLFLRVHDEIPYNATVETESFKIQKDGSYKIDQVIYVTRDSHKMIVLGAGGQVIKTIGAEARKELMEMYEVPIHLFLFVKVREKWADDPERYREMGLEFPHGKK</sequence>
<dbReference type="GO" id="GO:0005886">
    <property type="term" value="C:plasma membrane"/>
    <property type="evidence" value="ECO:0007669"/>
    <property type="project" value="UniProtKB-SubCell"/>
</dbReference>
<dbReference type="NCBIfam" id="NF000908">
    <property type="entry name" value="PRK00089.1"/>
    <property type="match status" value="1"/>
</dbReference>
<dbReference type="PROSITE" id="PS50823">
    <property type="entry name" value="KH_TYPE_2"/>
    <property type="match status" value="1"/>
</dbReference>
<dbReference type="NCBIfam" id="TIGR00231">
    <property type="entry name" value="small_GTP"/>
    <property type="match status" value="1"/>
</dbReference>
<evidence type="ECO:0000256" key="2">
    <source>
        <dbReference type="ARBA" id="ARBA00020484"/>
    </source>
</evidence>
<keyword evidence="6" id="KW-0690">Ribosome biogenesis</keyword>
<dbReference type="GO" id="GO:0005829">
    <property type="term" value="C:cytosol"/>
    <property type="evidence" value="ECO:0007669"/>
    <property type="project" value="TreeGrafter"/>
</dbReference>
<evidence type="ECO:0000256" key="7">
    <source>
        <dbReference type="PROSITE-ProRule" id="PRU01050"/>
    </source>
</evidence>
<keyword evidence="4 6" id="KW-0694">RNA-binding</keyword>